<dbReference type="Gene3D" id="1.10.510.10">
    <property type="entry name" value="Transferase(Phosphotransferase) domain 1"/>
    <property type="match status" value="1"/>
</dbReference>
<organism evidence="16">
    <name type="scientific">Cacopsylla melanoneura</name>
    <dbReference type="NCBI Taxonomy" id="428564"/>
    <lineage>
        <taxon>Eukaryota</taxon>
        <taxon>Metazoa</taxon>
        <taxon>Ecdysozoa</taxon>
        <taxon>Arthropoda</taxon>
        <taxon>Hexapoda</taxon>
        <taxon>Insecta</taxon>
        <taxon>Pterygota</taxon>
        <taxon>Neoptera</taxon>
        <taxon>Paraneoptera</taxon>
        <taxon>Hemiptera</taxon>
        <taxon>Sternorrhyncha</taxon>
        <taxon>Psylloidea</taxon>
        <taxon>Psyllidae</taxon>
        <taxon>Psyllinae</taxon>
        <taxon>Cacopsylla</taxon>
    </lineage>
</organism>
<comment type="catalytic activity">
    <reaction evidence="12">
        <text>L-tyrosyl-[protein] + ATP = O-phospho-L-tyrosyl-[protein] + ADP + H(+)</text>
        <dbReference type="Rhea" id="RHEA:10596"/>
        <dbReference type="Rhea" id="RHEA-COMP:10136"/>
        <dbReference type="Rhea" id="RHEA-COMP:20101"/>
        <dbReference type="ChEBI" id="CHEBI:15378"/>
        <dbReference type="ChEBI" id="CHEBI:30616"/>
        <dbReference type="ChEBI" id="CHEBI:46858"/>
        <dbReference type="ChEBI" id="CHEBI:61978"/>
        <dbReference type="ChEBI" id="CHEBI:456216"/>
        <dbReference type="EC" id="2.7.12.2"/>
    </reaction>
</comment>
<dbReference type="PANTHER" id="PTHR47238:SF2">
    <property type="entry name" value="DUAL SPECIFICITY MITOGEN-ACTIVATED PROTEIN KINASE KINASE HEMIPTEROUS"/>
    <property type="match status" value="1"/>
</dbReference>
<comment type="catalytic activity">
    <reaction evidence="10">
        <text>L-seryl-[protein] + ATP = O-phospho-L-seryl-[protein] + ADP + H(+)</text>
        <dbReference type="Rhea" id="RHEA:17989"/>
        <dbReference type="Rhea" id="RHEA-COMP:9863"/>
        <dbReference type="Rhea" id="RHEA-COMP:11604"/>
        <dbReference type="ChEBI" id="CHEBI:15378"/>
        <dbReference type="ChEBI" id="CHEBI:29999"/>
        <dbReference type="ChEBI" id="CHEBI:30616"/>
        <dbReference type="ChEBI" id="CHEBI:83421"/>
        <dbReference type="ChEBI" id="CHEBI:456216"/>
        <dbReference type="EC" id="2.7.12.2"/>
    </reaction>
</comment>
<evidence type="ECO:0000256" key="7">
    <source>
        <dbReference type="ARBA" id="ARBA00023137"/>
    </source>
</evidence>
<feature type="binding site" evidence="13">
    <location>
        <position position="151"/>
    </location>
    <ligand>
        <name>ATP</name>
        <dbReference type="ChEBI" id="CHEBI:30616"/>
    </ligand>
</feature>
<protein>
    <recommendedName>
        <fullName evidence="9">mitogen-activated protein kinase kinase</fullName>
        <ecNumber evidence="9">2.7.12.2</ecNumber>
    </recommendedName>
</protein>
<dbReference type="SUPFAM" id="SSF56112">
    <property type="entry name" value="Protein kinase-like (PK-like)"/>
    <property type="match status" value="1"/>
</dbReference>
<dbReference type="GO" id="GO:0043068">
    <property type="term" value="P:positive regulation of programmed cell death"/>
    <property type="evidence" value="ECO:0007669"/>
    <property type="project" value="UniProtKB-ARBA"/>
</dbReference>
<dbReference type="InterPro" id="IPR008271">
    <property type="entry name" value="Ser/Thr_kinase_AS"/>
</dbReference>
<dbReference type="GO" id="GO:0006950">
    <property type="term" value="P:response to stress"/>
    <property type="evidence" value="ECO:0007669"/>
    <property type="project" value="UniProtKB-ARBA"/>
</dbReference>
<evidence type="ECO:0000256" key="5">
    <source>
        <dbReference type="ARBA" id="ARBA00022777"/>
    </source>
</evidence>
<feature type="compositionally biased region" description="Basic residues" evidence="14">
    <location>
        <begin position="644"/>
        <end position="660"/>
    </location>
</feature>
<keyword evidence="1" id="KW-0723">Serine/threonine-protein kinase</keyword>
<feature type="compositionally biased region" description="Polar residues" evidence="14">
    <location>
        <begin position="570"/>
        <end position="584"/>
    </location>
</feature>
<feature type="compositionally biased region" description="Low complexity" evidence="14">
    <location>
        <begin position="661"/>
        <end position="678"/>
    </location>
</feature>
<dbReference type="GO" id="GO:0005829">
    <property type="term" value="C:cytosol"/>
    <property type="evidence" value="ECO:0007669"/>
    <property type="project" value="UniProtKB-ARBA"/>
</dbReference>
<comment type="similarity">
    <text evidence="8">Belongs to the protein kinase superfamily. STE Ser/Thr protein kinase family. MAP kinase kinase subfamily.</text>
</comment>
<dbReference type="GO" id="GO:0004713">
    <property type="term" value="F:protein tyrosine kinase activity"/>
    <property type="evidence" value="ECO:0007669"/>
    <property type="project" value="UniProtKB-KW"/>
</dbReference>
<dbReference type="EC" id="2.7.12.2" evidence="9"/>
<evidence type="ECO:0000256" key="13">
    <source>
        <dbReference type="PROSITE-ProRule" id="PRU10141"/>
    </source>
</evidence>
<dbReference type="InterPro" id="IPR052468">
    <property type="entry name" value="Dual_spec_MAPK_kinase"/>
</dbReference>
<keyword evidence="3" id="KW-0808">Transferase</keyword>
<dbReference type="CDD" id="cd06618">
    <property type="entry name" value="PKc_MKK7"/>
    <property type="match status" value="1"/>
</dbReference>
<evidence type="ECO:0000256" key="1">
    <source>
        <dbReference type="ARBA" id="ARBA00022527"/>
    </source>
</evidence>
<sequence length="699" mass="77811">MDSIDGKLKELEAKFGRAGINENHNTYPGASGINGANGSDSSCLSVSKTIASPGTIRRPVLGDIFNTPRRSRSRQIDLPKNITQQPKQIDSEEIDNKMKEIMESNGILSINNEVYESEMRDLVHLGKLGSGAYGQVMKMHHKPSQTVIAVKQMRRSYIPEENKRILMDLDVARKSHDFEYIVRCFGCFITDSEVWICMELMSTCFDRLLNRLNVTVPEPICGKVTLSTVHALHYLKEKHGIIHRDVKPSNILLDERGNIKLCDFGISGRLVESMAFTKTAGCTAYMAPERIEPPTDHYEPHYDIRADVWSLGITLVELATGEFPYKDCKSEYDVLIHVIKDEPPRLPETSAWFSKDFQSFVSLCLTKDYQYRPKYPELLGHPFLCRYEEMNVHVAEWYRDVKESSTAVKNGSNGRPKVRPLSQSFWGHLQHSAPNSPKINSAPTQSSLDNASTNINTAGPVAKHSLTNVLPTRFNVVTRDKPDNVNNDNRLVSVYIDSYYFPSPESPLSTSPNSPSNKPSVDSKSVFYLPKPGSYSGNLSSSFYDPLSPSGGFNPSLINLYQVSPPESPHCSTDSASNCDESPNNPKQGMFSYVRSLLGLEVSPTSPSAVFYVPTPEPVLEHCSSSSTLSTISKSTIRHSLRRKRCKRKVSGIKRRRRRSSSSSISSASSCNSSTSIISSSCNSSIITTIFNSSRNNSL</sequence>
<dbReference type="GO" id="GO:0004708">
    <property type="term" value="F:MAP kinase kinase activity"/>
    <property type="evidence" value="ECO:0007669"/>
    <property type="project" value="UniProtKB-EC"/>
</dbReference>
<dbReference type="FunFam" id="1.10.510.10:FF:000432">
    <property type="entry name" value="mitogen-activated protein kinase kinase 3"/>
    <property type="match status" value="1"/>
</dbReference>
<evidence type="ECO:0000256" key="9">
    <source>
        <dbReference type="ARBA" id="ARBA00038999"/>
    </source>
</evidence>
<evidence type="ECO:0000256" key="2">
    <source>
        <dbReference type="ARBA" id="ARBA00022553"/>
    </source>
</evidence>
<dbReference type="FunFam" id="3.30.200.20:FF:000040">
    <property type="entry name" value="Dual specificity mitogen-activated protein kinase kinase"/>
    <property type="match status" value="1"/>
</dbReference>
<dbReference type="PROSITE" id="PS00107">
    <property type="entry name" value="PROTEIN_KINASE_ATP"/>
    <property type="match status" value="1"/>
</dbReference>
<evidence type="ECO:0000256" key="10">
    <source>
        <dbReference type="ARBA" id="ARBA00049014"/>
    </source>
</evidence>
<evidence type="ECO:0000256" key="3">
    <source>
        <dbReference type="ARBA" id="ARBA00022679"/>
    </source>
</evidence>
<keyword evidence="4 13" id="KW-0547">Nucleotide-binding</keyword>
<dbReference type="SMART" id="SM00220">
    <property type="entry name" value="S_TKc"/>
    <property type="match status" value="1"/>
</dbReference>
<reference evidence="16" key="1">
    <citation type="submission" date="2021-05" db="EMBL/GenBank/DDBJ databases">
        <authorList>
            <person name="Alioto T."/>
            <person name="Alioto T."/>
            <person name="Gomez Garrido J."/>
        </authorList>
    </citation>
    <scope>NUCLEOTIDE SEQUENCE</scope>
</reference>
<dbReference type="Pfam" id="PF00069">
    <property type="entry name" value="Pkinase"/>
    <property type="match status" value="1"/>
</dbReference>
<evidence type="ECO:0000313" key="16">
    <source>
        <dbReference type="EMBL" id="CAG6680106.1"/>
    </source>
</evidence>
<dbReference type="GO" id="GO:0004674">
    <property type="term" value="F:protein serine/threonine kinase activity"/>
    <property type="evidence" value="ECO:0007669"/>
    <property type="project" value="UniProtKB-KW"/>
</dbReference>
<dbReference type="PANTHER" id="PTHR47238">
    <property type="entry name" value="MITOGEN-ACTIVATED PROTEIN KINASE KINASE 5"/>
    <property type="match status" value="1"/>
</dbReference>
<evidence type="ECO:0000259" key="15">
    <source>
        <dbReference type="PROSITE" id="PS50011"/>
    </source>
</evidence>
<proteinExistence type="inferred from homology"/>
<feature type="domain" description="Protein kinase" evidence="15">
    <location>
        <begin position="122"/>
        <end position="384"/>
    </location>
</feature>
<evidence type="ECO:0000256" key="8">
    <source>
        <dbReference type="ARBA" id="ARBA00038035"/>
    </source>
</evidence>
<feature type="region of interest" description="Disordered" evidence="14">
    <location>
        <begin position="644"/>
        <end position="678"/>
    </location>
</feature>
<keyword evidence="7" id="KW-0829">Tyrosine-protein kinase</keyword>
<dbReference type="EMBL" id="HBUF01251186">
    <property type="protein sequence ID" value="CAG6680106.1"/>
    <property type="molecule type" value="Transcribed_RNA"/>
</dbReference>
<dbReference type="Gene3D" id="3.30.200.20">
    <property type="entry name" value="Phosphorylase Kinase, domain 1"/>
    <property type="match status" value="1"/>
</dbReference>
<feature type="compositionally biased region" description="Polar residues" evidence="14">
    <location>
        <begin position="432"/>
        <end position="457"/>
    </location>
</feature>
<evidence type="ECO:0000256" key="12">
    <source>
        <dbReference type="ARBA" id="ARBA00051693"/>
    </source>
</evidence>
<dbReference type="GO" id="GO:0030707">
    <property type="term" value="P:follicle cell of egg chamber development"/>
    <property type="evidence" value="ECO:0007669"/>
    <property type="project" value="UniProtKB-ARBA"/>
</dbReference>
<evidence type="ECO:0000256" key="6">
    <source>
        <dbReference type="ARBA" id="ARBA00022840"/>
    </source>
</evidence>
<evidence type="ECO:0000256" key="4">
    <source>
        <dbReference type="ARBA" id="ARBA00022741"/>
    </source>
</evidence>
<name>A0A8D8T1D6_9HEMI</name>
<keyword evidence="6 13" id="KW-0067">ATP-binding</keyword>
<accession>A0A8D8T1D6</accession>
<dbReference type="InterPro" id="IPR017441">
    <property type="entry name" value="Protein_kinase_ATP_BS"/>
</dbReference>
<feature type="region of interest" description="Disordered" evidence="14">
    <location>
        <begin position="505"/>
        <end position="525"/>
    </location>
</feature>
<feature type="region of interest" description="Disordered" evidence="14">
    <location>
        <begin position="565"/>
        <end position="584"/>
    </location>
</feature>
<dbReference type="InterPro" id="IPR011009">
    <property type="entry name" value="Kinase-like_dom_sf"/>
</dbReference>
<dbReference type="InterPro" id="IPR000719">
    <property type="entry name" value="Prot_kinase_dom"/>
</dbReference>
<keyword evidence="5 16" id="KW-0418">Kinase</keyword>
<evidence type="ECO:0000256" key="11">
    <source>
        <dbReference type="ARBA" id="ARBA00049299"/>
    </source>
</evidence>
<dbReference type="PROSITE" id="PS50011">
    <property type="entry name" value="PROTEIN_KINASE_DOM"/>
    <property type="match status" value="1"/>
</dbReference>
<dbReference type="GO" id="GO:0016477">
    <property type="term" value="P:cell migration"/>
    <property type="evidence" value="ECO:0007669"/>
    <property type="project" value="UniProtKB-ARBA"/>
</dbReference>
<evidence type="ECO:0000256" key="14">
    <source>
        <dbReference type="SAM" id="MobiDB-lite"/>
    </source>
</evidence>
<dbReference type="GO" id="GO:0051239">
    <property type="term" value="P:regulation of multicellular organismal process"/>
    <property type="evidence" value="ECO:0007669"/>
    <property type="project" value="UniProtKB-ARBA"/>
</dbReference>
<dbReference type="AlphaFoldDB" id="A0A8D8T1D6"/>
<dbReference type="GO" id="GO:0005524">
    <property type="term" value="F:ATP binding"/>
    <property type="evidence" value="ECO:0007669"/>
    <property type="project" value="UniProtKB-UniRule"/>
</dbReference>
<keyword evidence="2" id="KW-0597">Phosphoprotein</keyword>
<dbReference type="PROSITE" id="PS00108">
    <property type="entry name" value="PROTEIN_KINASE_ST"/>
    <property type="match status" value="1"/>
</dbReference>
<dbReference type="GO" id="GO:0010508">
    <property type="term" value="P:positive regulation of autophagy"/>
    <property type="evidence" value="ECO:0007669"/>
    <property type="project" value="UniProtKB-ARBA"/>
</dbReference>
<comment type="catalytic activity">
    <reaction evidence="11">
        <text>L-threonyl-[protein] + ATP = O-phospho-L-threonyl-[protein] + ADP + H(+)</text>
        <dbReference type="Rhea" id="RHEA:46608"/>
        <dbReference type="Rhea" id="RHEA-COMP:11060"/>
        <dbReference type="Rhea" id="RHEA-COMP:11605"/>
        <dbReference type="ChEBI" id="CHEBI:15378"/>
        <dbReference type="ChEBI" id="CHEBI:30013"/>
        <dbReference type="ChEBI" id="CHEBI:30616"/>
        <dbReference type="ChEBI" id="CHEBI:61977"/>
        <dbReference type="ChEBI" id="CHEBI:456216"/>
        <dbReference type="EC" id="2.7.12.2"/>
    </reaction>
</comment>
<feature type="region of interest" description="Disordered" evidence="14">
    <location>
        <begin position="432"/>
        <end position="460"/>
    </location>
</feature>